<dbReference type="RefSeq" id="WP_387907504.1">
    <property type="nucleotide sequence ID" value="NZ_JBIBEG010000010.1"/>
</dbReference>
<dbReference type="Proteomes" id="UP001602322">
    <property type="component" value="Unassembled WGS sequence"/>
</dbReference>
<keyword evidence="5" id="KW-1185">Reference proteome</keyword>
<sequence length="415" mass="43711">MRVLLVAYGSRGDIEPMVGLALRLRDLGWEAQVCAPPDFAHLLEGAGLPFAPLGRPLRPMVEGEVTGANPLPQADLPRRAAALTASTYESVLSVADGCDVVLATGLIPAGAGARAVAEKLGIPYVWVAYFPTYLPSPHHPPFAWAGRPFPPEVTGNLDLWDLDAGTMNALFGEGVNSHRASVGLPPVDDVRDHVFTRRPWLAADPVLAPWARSPGFDVVQTGAWFRAGELPLPEDVEEFLGAGTPPVYVGFGSMPMGEPERLARVTVEAVRAQGRRVLLARGWADLALVDDGEDCLVVGEVDQKALFRRVAAVVHHGGAGTTTTAARAGATQAVVPQIADQPYWAQRVAALGIGVGHDGPAPTLDSLSTALRTALTPQTRARAADVARTIRTDGTSVAAHLLARVTGGERPPVTA</sequence>
<evidence type="ECO:0000313" key="5">
    <source>
        <dbReference type="Proteomes" id="UP001602322"/>
    </source>
</evidence>
<dbReference type="Pfam" id="PF03033">
    <property type="entry name" value="Glyco_transf_28"/>
    <property type="match status" value="1"/>
</dbReference>
<dbReference type="Gene3D" id="3.40.50.2000">
    <property type="entry name" value="Glycogen Phosphorylase B"/>
    <property type="match status" value="2"/>
</dbReference>
<dbReference type="InterPro" id="IPR002213">
    <property type="entry name" value="UDP_glucos_trans"/>
</dbReference>
<protein>
    <submittedName>
        <fullName evidence="4">Glycosyltransferase</fullName>
    </submittedName>
</protein>
<proteinExistence type="predicted"/>
<feature type="domain" description="Erythromycin biosynthesis protein CIII-like C-terminal" evidence="3">
    <location>
        <begin position="297"/>
        <end position="387"/>
    </location>
</feature>
<comment type="caution">
    <text evidence="4">The sequence shown here is derived from an EMBL/GenBank/DDBJ whole genome shotgun (WGS) entry which is preliminary data.</text>
</comment>
<dbReference type="InterPro" id="IPR010610">
    <property type="entry name" value="EryCIII-like_C"/>
</dbReference>
<dbReference type="Pfam" id="PF06722">
    <property type="entry name" value="EryCIII-like_C"/>
    <property type="match status" value="1"/>
</dbReference>
<dbReference type="SUPFAM" id="SSF53756">
    <property type="entry name" value="UDP-Glycosyltransferase/glycogen phosphorylase"/>
    <property type="match status" value="1"/>
</dbReference>
<keyword evidence="1" id="KW-0808">Transferase</keyword>
<feature type="domain" description="Glycosyltransferase family 28 N-terminal" evidence="2">
    <location>
        <begin position="3"/>
        <end position="133"/>
    </location>
</feature>
<evidence type="ECO:0000313" key="4">
    <source>
        <dbReference type="EMBL" id="MFF5899954.1"/>
    </source>
</evidence>
<evidence type="ECO:0000256" key="1">
    <source>
        <dbReference type="ARBA" id="ARBA00022679"/>
    </source>
</evidence>
<dbReference type="InterPro" id="IPR004276">
    <property type="entry name" value="GlycoTrans_28_N"/>
</dbReference>
<dbReference type="EMBL" id="JBIBEG010000010">
    <property type="protein sequence ID" value="MFF5899954.1"/>
    <property type="molecule type" value="Genomic_DNA"/>
</dbReference>
<reference evidence="4 5" key="1">
    <citation type="submission" date="2024-10" db="EMBL/GenBank/DDBJ databases">
        <title>The Natural Products Discovery Center: Release of the First 8490 Sequenced Strains for Exploring Actinobacteria Biosynthetic Diversity.</title>
        <authorList>
            <person name="Kalkreuter E."/>
            <person name="Kautsar S.A."/>
            <person name="Yang D."/>
            <person name="Bader C.D."/>
            <person name="Teijaro C.N."/>
            <person name="Fluegel L."/>
            <person name="Davis C.M."/>
            <person name="Simpson J.R."/>
            <person name="Lauterbach L."/>
            <person name="Steele A.D."/>
            <person name="Gui C."/>
            <person name="Meng S."/>
            <person name="Li G."/>
            <person name="Viehrig K."/>
            <person name="Ye F."/>
            <person name="Su P."/>
            <person name="Kiefer A.F."/>
            <person name="Nichols A."/>
            <person name="Cepeda A.J."/>
            <person name="Yan W."/>
            <person name="Fan B."/>
            <person name="Jiang Y."/>
            <person name="Adhikari A."/>
            <person name="Zheng C.-J."/>
            <person name="Schuster L."/>
            <person name="Cowan T.M."/>
            <person name="Smanski M.J."/>
            <person name="Chevrette M.G."/>
            <person name="De Carvalho L.P.S."/>
            <person name="Shen B."/>
        </authorList>
    </citation>
    <scope>NUCLEOTIDE SEQUENCE [LARGE SCALE GENOMIC DNA]</scope>
    <source>
        <strain evidence="4 5">NPDC012540</strain>
    </source>
</reference>
<dbReference type="PANTHER" id="PTHR48050:SF13">
    <property type="entry name" value="STEROL 3-BETA-GLUCOSYLTRANSFERASE UGT80A2"/>
    <property type="match status" value="1"/>
</dbReference>
<dbReference type="CDD" id="cd03784">
    <property type="entry name" value="GT1_Gtf-like"/>
    <property type="match status" value="1"/>
</dbReference>
<evidence type="ECO:0000259" key="2">
    <source>
        <dbReference type="Pfam" id="PF03033"/>
    </source>
</evidence>
<name>A0ABW6XE05_9ACTN</name>
<gene>
    <name evidence="4" type="ORF">ACFY8O_29050</name>
</gene>
<accession>A0ABW6XE05</accession>
<organism evidence="4 5">
    <name type="scientific">Streptomyces argenteolus</name>
    <dbReference type="NCBI Taxonomy" id="67274"/>
    <lineage>
        <taxon>Bacteria</taxon>
        <taxon>Bacillati</taxon>
        <taxon>Actinomycetota</taxon>
        <taxon>Actinomycetes</taxon>
        <taxon>Kitasatosporales</taxon>
        <taxon>Streptomycetaceae</taxon>
        <taxon>Streptomyces</taxon>
    </lineage>
</organism>
<dbReference type="PANTHER" id="PTHR48050">
    <property type="entry name" value="STEROL 3-BETA-GLUCOSYLTRANSFERASE"/>
    <property type="match status" value="1"/>
</dbReference>
<evidence type="ECO:0000259" key="3">
    <source>
        <dbReference type="Pfam" id="PF06722"/>
    </source>
</evidence>
<dbReference type="InterPro" id="IPR050426">
    <property type="entry name" value="Glycosyltransferase_28"/>
</dbReference>